<dbReference type="Pfam" id="PF01607">
    <property type="entry name" value="CBM_14"/>
    <property type="match status" value="1"/>
</dbReference>
<dbReference type="STRING" id="7159.Q17MH5"/>
<feature type="region of interest" description="Disordered" evidence="1">
    <location>
        <begin position="67"/>
        <end position="112"/>
    </location>
</feature>
<accession>Q17MH5</accession>
<reference evidence="3" key="2">
    <citation type="journal article" date="2007" name="Science">
        <title>Genome sequence of Aedes aegypti, a major arbovirus vector.</title>
        <authorList>
            <person name="Nene V."/>
            <person name="Wortman J.R."/>
            <person name="Lawson D."/>
            <person name="Haas B."/>
            <person name="Kodira C."/>
            <person name="Tu Z.J."/>
            <person name="Loftus B."/>
            <person name="Xi Z."/>
            <person name="Megy K."/>
            <person name="Grabherr M."/>
            <person name="Ren Q."/>
            <person name="Zdobnov E.M."/>
            <person name="Lobo N.F."/>
            <person name="Campbell K.S."/>
            <person name="Brown S.E."/>
            <person name="Bonaldo M.F."/>
            <person name="Zhu J."/>
            <person name="Sinkins S.P."/>
            <person name="Hogenkamp D.G."/>
            <person name="Amedeo P."/>
            <person name="Arensburger P."/>
            <person name="Atkinson P.W."/>
            <person name="Bidwell S."/>
            <person name="Biedler J."/>
            <person name="Birney E."/>
            <person name="Bruggner R.V."/>
            <person name="Costas J."/>
            <person name="Coy M.R."/>
            <person name="Crabtree J."/>
            <person name="Crawford M."/>
            <person name="Debruyn B."/>
            <person name="Decaprio D."/>
            <person name="Eiglmeier K."/>
            <person name="Eisenstadt E."/>
            <person name="El-Dorry H."/>
            <person name="Gelbart W.M."/>
            <person name="Gomes S.L."/>
            <person name="Hammond M."/>
            <person name="Hannick L.I."/>
            <person name="Hogan J.R."/>
            <person name="Holmes M.H."/>
            <person name="Jaffe D."/>
            <person name="Johnston J.S."/>
            <person name="Kennedy R.C."/>
            <person name="Koo H."/>
            <person name="Kravitz S."/>
            <person name="Kriventseva E.V."/>
            <person name="Kulp D."/>
            <person name="Labutti K."/>
            <person name="Lee E."/>
            <person name="Li S."/>
            <person name="Lovin D.D."/>
            <person name="Mao C."/>
            <person name="Mauceli E."/>
            <person name="Menck C.F."/>
            <person name="Miller J.R."/>
            <person name="Montgomery P."/>
            <person name="Mori A."/>
            <person name="Nascimento A.L."/>
            <person name="Naveira H.F."/>
            <person name="Nusbaum C."/>
            <person name="O'leary S."/>
            <person name="Orvis J."/>
            <person name="Pertea M."/>
            <person name="Quesneville H."/>
            <person name="Reidenbach K.R."/>
            <person name="Rogers Y.H."/>
            <person name="Roth C.W."/>
            <person name="Schneider J.R."/>
            <person name="Schatz M."/>
            <person name="Shumway M."/>
            <person name="Stanke M."/>
            <person name="Stinson E.O."/>
            <person name="Tubio J.M."/>
            <person name="Vanzee J.P."/>
            <person name="Verjovski-Almeida S."/>
            <person name="Werner D."/>
            <person name="White O."/>
            <person name="Wyder S."/>
            <person name="Zeng Q."/>
            <person name="Zhao Q."/>
            <person name="Zhao Y."/>
            <person name="Hill C.A."/>
            <person name="Raikhel A.S."/>
            <person name="Soares M.B."/>
            <person name="Knudson D.L."/>
            <person name="Lee N.H."/>
            <person name="Galagan J."/>
            <person name="Salzberg S.L."/>
            <person name="Paulsen I.T."/>
            <person name="Dimopoulos G."/>
            <person name="Collins F.H."/>
            <person name="Birren B."/>
            <person name="Fraser-Liggett C.M."/>
            <person name="Severson D.W."/>
        </authorList>
    </citation>
    <scope>NUCLEOTIDE SEQUENCE [LARGE SCALE GENOMIC DNA]</scope>
    <source>
        <strain evidence="3">Liverpool</strain>
    </source>
</reference>
<dbReference type="SMART" id="SM00494">
    <property type="entry name" value="ChtBD2"/>
    <property type="match status" value="2"/>
</dbReference>
<dbReference type="OMA" id="NSGRAEC"/>
<dbReference type="GO" id="GO:0005576">
    <property type="term" value="C:extracellular region"/>
    <property type="evidence" value="ECO:0007669"/>
    <property type="project" value="InterPro"/>
</dbReference>
<dbReference type="SUPFAM" id="SSF57625">
    <property type="entry name" value="Invertebrate chitin-binding proteins"/>
    <property type="match status" value="2"/>
</dbReference>
<dbReference type="GO" id="GO:0008061">
    <property type="term" value="F:chitin binding"/>
    <property type="evidence" value="ECO:0007669"/>
    <property type="project" value="InterPro"/>
</dbReference>
<name>Q17MH5_AEDAE</name>
<dbReference type="PaxDb" id="7159-AAEL001028-PA"/>
<reference evidence="3" key="3">
    <citation type="submission" date="2012-09" db="EMBL/GenBank/DDBJ databases">
        <authorList>
            <consortium name="VectorBase"/>
        </authorList>
    </citation>
    <scope>NUCLEOTIDE SEQUENCE</scope>
    <source>
        <strain evidence="3">Liverpool</strain>
    </source>
</reference>
<gene>
    <name evidence="3" type="ORF">AaeL_AAEL001028</name>
</gene>
<feature type="compositionally biased region" description="Low complexity" evidence="1">
    <location>
        <begin position="103"/>
        <end position="112"/>
    </location>
</feature>
<feature type="compositionally biased region" description="Polar residues" evidence="1">
    <location>
        <begin position="83"/>
        <end position="97"/>
    </location>
</feature>
<dbReference type="PhylomeDB" id="Q17MH5"/>
<feature type="domain" description="Chitin-binding type-2" evidence="2">
    <location>
        <begin position="113"/>
        <end position="170"/>
    </location>
</feature>
<sequence length="249" mass="27362">MTFAFNIIQAQLAGMDCNGNTYFCVDSDNYQICSDLPEGRTETTDTTTYPCPPDLFCDNSGRAECDSSTRPATNMEPVDETLPNPSQSETPSETSAEADQAPEEPSSTTTTPLFSCKEAGRFPDSTSCHNYYICLQLPLGLSQIHTNCLFGMAFDPITLRCSSDQSSCQTDSFCTDEGVFPDLSDRSGYFRCTWNGSGYEKYHMKCGLGQRFNEAQGRCTLFGLRAGGAEQSESPMRDFMRVPGRGGYN</sequence>
<dbReference type="PROSITE" id="PS50940">
    <property type="entry name" value="CHIT_BIND_II"/>
    <property type="match status" value="1"/>
</dbReference>
<evidence type="ECO:0000313" key="4">
    <source>
        <dbReference type="Proteomes" id="UP000682892"/>
    </source>
</evidence>
<dbReference type="AlphaFoldDB" id="Q17MH5"/>
<dbReference type="InterPro" id="IPR002557">
    <property type="entry name" value="Chitin-bd_dom"/>
</dbReference>
<evidence type="ECO:0000256" key="1">
    <source>
        <dbReference type="SAM" id="MobiDB-lite"/>
    </source>
</evidence>
<protein>
    <submittedName>
        <fullName evidence="3">AAEL001028-PA</fullName>
    </submittedName>
</protein>
<dbReference type="EMBL" id="CH477206">
    <property type="protein sequence ID" value="EAT47863.1"/>
    <property type="molecule type" value="Genomic_DNA"/>
</dbReference>
<evidence type="ECO:0000259" key="2">
    <source>
        <dbReference type="PROSITE" id="PS50940"/>
    </source>
</evidence>
<dbReference type="VEuPathDB" id="VectorBase:AAEL017334"/>
<dbReference type="Gene3D" id="2.170.140.10">
    <property type="entry name" value="Chitin binding domain"/>
    <property type="match status" value="2"/>
</dbReference>
<evidence type="ECO:0000313" key="3">
    <source>
        <dbReference type="EMBL" id="EAT47863.1"/>
    </source>
</evidence>
<dbReference type="HOGENOM" id="CLU_1116520_0_0_1"/>
<dbReference type="eggNOG" id="ENOG502STR4">
    <property type="taxonomic scope" value="Eukaryota"/>
</dbReference>
<proteinExistence type="predicted"/>
<dbReference type="InterPro" id="IPR036508">
    <property type="entry name" value="Chitin-bd_dom_sf"/>
</dbReference>
<dbReference type="Proteomes" id="UP000682892">
    <property type="component" value="Chromosome 3"/>
</dbReference>
<organism evidence="3 4">
    <name type="scientific">Aedes aegypti</name>
    <name type="common">Yellowfever mosquito</name>
    <name type="synonym">Culex aegypti</name>
    <dbReference type="NCBI Taxonomy" id="7159"/>
    <lineage>
        <taxon>Eukaryota</taxon>
        <taxon>Metazoa</taxon>
        <taxon>Ecdysozoa</taxon>
        <taxon>Arthropoda</taxon>
        <taxon>Hexapoda</taxon>
        <taxon>Insecta</taxon>
        <taxon>Pterygota</taxon>
        <taxon>Neoptera</taxon>
        <taxon>Endopterygota</taxon>
        <taxon>Diptera</taxon>
        <taxon>Nematocera</taxon>
        <taxon>Culicoidea</taxon>
        <taxon>Culicidae</taxon>
        <taxon>Culicinae</taxon>
        <taxon>Aedini</taxon>
        <taxon>Aedes</taxon>
        <taxon>Stegomyia</taxon>
    </lineage>
</organism>
<reference evidence="3" key="1">
    <citation type="submission" date="2005-10" db="EMBL/GenBank/DDBJ databases">
        <authorList>
            <person name="Loftus B.J."/>
            <person name="Nene V.M."/>
            <person name="Hannick L.I."/>
            <person name="Bidwell S."/>
            <person name="Haas B."/>
            <person name="Amedeo P."/>
            <person name="Orvis J."/>
            <person name="Wortman J.R."/>
            <person name="White O.R."/>
            <person name="Salzberg S."/>
            <person name="Shumway M."/>
            <person name="Koo H."/>
            <person name="Zhao Y."/>
            <person name="Holmes M."/>
            <person name="Miller J."/>
            <person name="Schatz M."/>
            <person name="Pop M."/>
            <person name="Pai G."/>
            <person name="Utterback T."/>
            <person name="Rogers Y.-H."/>
            <person name="Kravitz S."/>
            <person name="Fraser C.M."/>
        </authorList>
    </citation>
    <scope>NUCLEOTIDE SEQUENCE</scope>
    <source>
        <strain evidence="3">Liverpool</strain>
    </source>
</reference>